<feature type="region of interest" description="Disordered" evidence="1">
    <location>
        <begin position="415"/>
        <end position="456"/>
    </location>
</feature>
<accession>A0A543PR14</accession>
<reference evidence="3 4" key="1">
    <citation type="submission" date="2019-06" db="EMBL/GenBank/DDBJ databases">
        <title>Sequencing the genomes of 1000 actinobacteria strains.</title>
        <authorList>
            <person name="Klenk H.-P."/>
        </authorList>
    </citation>
    <scope>NUCLEOTIDE SEQUENCE [LARGE SCALE GENOMIC DNA]</scope>
    <source>
        <strain evidence="3 4">DSM 21776</strain>
    </source>
</reference>
<gene>
    <name evidence="3" type="ORF">FHX52_3240</name>
</gene>
<feature type="transmembrane region" description="Helical" evidence="2">
    <location>
        <begin position="262"/>
        <end position="280"/>
    </location>
</feature>
<feature type="compositionally biased region" description="Pro residues" evidence="1">
    <location>
        <begin position="342"/>
        <end position="356"/>
    </location>
</feature>
<keyword evidence="2" id="KW-0812">Transmembrane</keyword>
<protein>
    <recommendedName>
        <fullName evidence="5">TrbL/VirB6 plasmid conjugal transfer protein</fullName>
    </recommendedName>
</protein>
<evidence type="ECO:0000256" key="2">
    <source>
        <dbReference type="SAM" id="Phobius"/>
    </source>
</evidence>
<evidence type="ECO:0000256" key="1">
    <source>
        <dbReference type="SAM" id="MobiDB-lite"/>
    </source>
</evidence>
<organism evidence="3 4">
    <name type="scientific">Humibacillus xanthopallidus</name>
    <dbReference type="NCBI Taxonomy" id="412689"/>
    <lineage>
        <taxon>Bacteria</taxon>
        <taxon>Bacillati</taxon>
        <taxon>Actinomycetota</taxon>
        <taxon>Actinomycetes</taxon>
        <taxon>Micrococcales</taxon>
        <taxon>Intrasporangiaceae</taxon>
        <taxon>Humibacillus</taxon>
    </lineage>
</organism>
<feature type="transmembrane region" description="Helical" evidence="2">
    <location>
        <begin position="220"/>
        <end position="242"/>
    </location>
</feature>
<sequence length="456" mass="44596">MSCDGVQALNPMCQVVNVAVGVAGAGANVVDGAFSHIAGYFGLAAQSAATWLWQQISDATSLDLSSPALAREMGVTGAIAGVLCLALFVIQVTMAAVRGHPVAMGRAVTGLLISFVGSALALGTTRVLIGAVDALSEGVVTYTMGTNIGGMGTKLAFVGLNQVQNPAAVIVLAVVIIMAVVVVWAAMMIRKLMLLVAAVLAPLAFAGATADFARGWVRRWIEFVCAMVVSKLLLVIILSIGVAVLNGAGQTNTGVSQTVTQLAGGCLILLLGGLAPWIAIRMFHFAGDTLHAAAATARQATAGAQTLISAPQKVSAIQGQSRVLASVGSSGSGGSSAARFRPLPPPGPPGPPPPPGGAGSSTPPSSLAPGGGSGSPGLAGAANGSGGAAAASVAAPVAVLAGVAMGTKAVVNKTASAVGSATPASAPPGPPAPNSSAAAPRDSVSKQPPPPAFPRS</sequence>
<feature type="compositionally biased region" description="Low complexity" evidence="1">
    <location>
        <begin position="415"/>
        <end position="424"/>
    </location>
</feature>
<dbReference type="EMBL" id="VFQF01000002">
    <property type="protein sequence ID" value="TQN46515.1"/>
    <property type="molecule type" value="Genomic_DNA"/>
</dbReference>
<feature type="compositionally biased region" description="Gly residues" evidence="1">
    <location>
        <begin position="369"/>
        <end position="387"/>
    </location>
</feature>
<name>A0A543PR14_9MICO</name>
<proteinExistence type="predicted"/>
<feature type="transmembrane region" description="Helical" evidence="2">
    <location>
        <begin position="73"/>
        <end position="97"/>
    </location>
</feature>
<feature type="transmembrane region" description="Helical" evidence="2">
    <location>
        <begin position="192"/>
        <end position="213"/>
    </location>
</feature>
<comment type="caution">
    <text evidence="3">The sequence shown here is derived from an EMBL/GenBank/DDBJ whole genome shotgun (WGS) entry which is preliminary data.</text>
</comment>
<evidence type="ECO:0000313" key="4">
    <source>
        <dbReference type="Proteomes" id="UP000320085"/>
    </source>
</evidence>
<dbReference type="Proteomes" id="UP000320085">
    <property type="component" value="Unassembled WGS sequence"/>
</dbReference>
<evidence type="ECO:0000313" key="3">
    <source>
        <dbReference type="EMBL" id="TQN46515.1"/>
    </source>
</evidence>
<keyword evidence="2" id="KW-0472">Membrane</keyword>
<feature type="transmembrane region" description="Helical" evidence="2">
    <location>
        <begin position="167"/>
        <end position="186"/>
    </location>
</feature>
<evidence type="ECO:0008006" key="5">
    <source>
        <dbReference type="Google" id="ProtNLM"/>
    </source>
</evidence>
<feature type="transmembrane region" description="Helical" evidence="2">
    <location>
        <begin position="109"/>
        <end position="129"/>
    </location>
</feature>
<feature type="compositionally biased region" description="Pro residues" evidence="1">
    <location>
        <begin position="447"/>
        <end position="456"/>
    </location>
</feature>
<feature type="transmembrane region" description="Helical" evidence="2">
    <location>
        <begin position="141"/>
        <end position="160"/>
    </location>
</feature>
<feature type="region of interest" description="Disordered" evidence="1">
    <location>
        <begin position="326"/>
        <end position="387"/>
    </location>
</feature>
<dbReference type="AlphaFoldDB" id="A0A543PR14"/>
<keyword evidence="2" id="KW-1133">Transmembrane helix</keyword>